<gene>
    <name evidence="1" type="ORF">QBL07_12010</name>
</gene>
<organism evidence="1">
    <name type="scientific">Gordonia rubripertincta</name>
    <name type="common">Rhodococcus corallinus</name>
    <dbReference type="NCBI Taxonomy" id="36822"/>
    <lineage>
        <taxon>Bacteria</taxon>
        <taxon>Bacillati</taxon>
        <taxon>Actinomycetota</taxon>
        <taxon>Actinomycetes</taxon>
        <taxon>Mycobacteriales</taxon>
        <taxon>Gordoniaceae</taxon>
        <taxon>Gordonia</taxon>
    </lineage>
</organism>
<reference evidence="1" key="1">
    <citation type="submission" date="2023-04" db="EMBL/GenBank/DDBJ databases">
        <title>Characterization and analysis of the complete genome of Gordonia rubripertincta 112, the degrader of aromatic and aliphatic compounds.</title>
        <authorList>
            <person name="Frantsuzova E."/>
            <person name="Bogun A."/>
            <person name="Delegan Y."/>
        </authorList>
    </citation>
    <scope>NUCLEOTIDE SEQUENCE</scope>
    <source>
        <strain evidence="1">112</strain>
    </source>
</reference>
<protein>
    <recommendedName>
        <fullName evidence="2">5-methylcytosine-specific restriction enzyme subunit McrC</fullName>
    </recommendedName>
</protein>
<name>A0AAW6RC58_GORRU</name>
<accession>A0AAW6RC58</accession>
<dbReference type="RefSeq" id="WP_005195038.1">
    <property type="nucleotide sequence ID" value="NZ_CP136136.1"/>
</dbReference>
<dbReference type="AlphaFoldDB" id="A0AAW6RC58"/>
<evidence type="ECO:0008006" key="2">
    <source>
        <dbReference type="Google" id="ProtNLM"/>
    </source>
</evidence>
<dbReference type="PANTHER" id="PTHR38733">
    <property type="entry name" value="PROTEIN MCRC"/>
    <property type="match status" value="1"/>
</dbReference>
<dbReference type="Pfam" id="PF10117">
    <property type="entry name" value="McrBC"/>
    <property type="match status" value="1"/>
</dbReference>
<evidence type="ECO:0000313" key="1">
    <source>
        <dbReference type="EMBL" id="MDG6781557.1"/>
    </source>
</evidence>
<sequence length="435" mass="47594">MTQRIIEFLDLDGPRTVLTAEDDMWLADLAKVAHPDAFVVPFAHRHPDEIPGSVIERFGSGWRAGRYIGQLRRGNRVLTINPRLGIDTIGRWMTGVTGVVAIKQTASLGESPDLLVAPVIARLWANSVTQSSQHGLPTFRREVDASGTTVKGRINGKRTAGFAARGVASVAWTERQKSLDNSVSRSIVAADNVLGGLLDSWAPDWRGPRVEEIVMRLRHSTGNRPRLPKRRQLDSVRYTPIRLPFKQTAELSWRIAHFGGIQNTPAGDSIEGMLIDVAELWELFVLACAREAFASETVAHGNLGGDKSYFLRSTRNGTFGLGRLLPDITVGPASSPLAIIDAKYKRLTNDRRDPDRGDLYQLAAYLATNSKAGLPPPLGLLAYPATSEMDLDVRAEALGPWKTSQGNIVHFMRLPTEQTLCAAALRAIVGPFSRG</sequence>
<dbReference type="InterPro" id="IPR019292">
    <property type="entry name" value="McrC"/>
</dbReference>
<proteinExistence type="predicted"/>
<dbReference type="PANTHER" id="PTHR38733:SF1">
    <property type="entry name" value="TYPE IV METHYL-DIRECTED RESTRICTION ENZYME ECOKMCRBC"/>
    <property type="match status" value="1"/>
</dbReference>
<comment type="caution">
    <text evidence="1">The sequence shown here is derived from an EMBL/GenBank/DDBJ whole genome shotgun (WGS) entry which is preliminary data.</text>
</comment>
<dbReference type="EMBL" id="JARUXG010000005">
    <property type="protein sequence ID" value="MDG6781557.1"/>
    <property type="molecule type" value="Genomic_DNA"/>
</dbReference>